<organism evidence="1 2">
    <name type="scientific">Achromobacter insuavis AXX-A</name>
    <dbReference type="NCBI Taxonomy" id="1003200"/>
    <lineage>
        <taxon>Bacteria</taxon>
        <taxon>Pseudomonadati</taxon>
        <taxon>Pseudomonadota</taxon>
        <taxon>Betaproteobacteria</taxon>
        <taxon>Burkholderiales</taxon>
        <taxon>Alcaligenaceae</taxon>
        <taxon>Achromobacter</taxon>
    </lineage>
</organism>
<reference evidence="1 2" key="1">
    <citation type="submission" date="2011-06" db="EMBL/GenBank/DDBJ databases">
        <authorList>
            <person name="Bador J."/>
            <person name="Amoureux L."/>
            <person name="Neuwirth C."/>
        </authorList>
    </citation>
    <scope>NUCLEOTIDE SEQUENCE [LARGE SCALE GENOMIC DNA]</scope>
    <source>
        <strain evidence="1 2">AXX-A</strain>
    </source>
</reference>
<evidence type="ECO:0000313" key="1">
    <source>
        <dbReference type="EMBL" id="EGP43725.1"/>
    </source>
</evidence>
<proteinExistence type="predicted"/>
<name>F7T7H4_9BURK</name>
<comment type="caution">
    <text evidence="1">The sequence shown here is derived from an EMBL/GenBank/DDBJ whole genome shotgun (WGS) entry which is preliminary data.</text>
</comment>
<evidence type="ECO:0000313" key="2">
    <source>
        <dbReference type="Proteomes" id="UP000004853"/>
    </source>
</evidence>
<dbReference type="Proteomes" id="UP000004853">
    <property type="component" value="Unassembled WGS sequence"/>
</dbReference>
<accession>F7T7H4</accession>
<dbReference type="AlphaFoldDB" id="F7T7H4"/>
<dbReference type="EMBL" id="AFRQ01000111">
    <property type="protein sequence ID" value="EGP43725.1"/>
    <property type="molecule type" value="Genomic_DNA"/>
</dbReference>
<sequence length="70" mass="8111">MFLVDARASAQSVDRPAGFLRLGRIERRQIHFGFIGIGIHRQISRRRPGRDRLRLGRNVQLLKVRHGVLL</sequence>
<protein>
    <submittedName>
        <fullName evidence="1">Uncharacterized protein</fullName>
    </submittedName>
</protein>
<gene>
    <name evidence="1" type="ORF">AXXA_24580</name>
</gene>
<dbReference type="HOGENOM" id="CLU_2748445_0_0_4"/>